<dbReference type="CDD" id="cd18785">
    <property type="entry name" value="SF2_C"/>
    <property type="match status" value="1"/>
</dbReference>
<evidence type="ECO:0000313" key="2">
    <source>
        <dbReference type="EMBL" id="QHT86305.1"/>
    </source>
</evidence>
<name>A0A6C0I1L1_9ZZZZ</name>
<reference evidence="2" key="1">
    <citation type="journal article" date="2020" name="Nature">
        <title>Giant virus diversity and host interactions through global metagenomics.</title>
        <authorList>
            <person name="Schulz F."/>
            <person name="Roux S."/>
            <person name="Paez-Espino D."/>
            <person name="Jungbluth S."/>
            <person name="Walsh D.A."/>
            <person name="Denef V.J."/>
            <person name="McMahon K.D."/>
            <person name="Konstantinidis K.T."/>
            <person name="Eloe-Fadrosh E.A."/>
            <person name="Kyrpides N.C."/>
            <person name="Woyke T."/>
        </authorList>
    </citation>
    <scope>NUCLEOTIDE SEQUENCE</scope>
    <source>
        <strain evidence="2">GVMAG-M-3300023184-186</strain>
    </source>
</reference>
<dbReference type="AlphaFoldDB" id="A0A6C0I1L1"/>
<dbReference type="GO" id="GO:0005524">
    <property type="term" value="F:ATP binding"/>
    <property type="evidence" value="ECO:0007669"/>
    <property type="project" value="InterPro"/>
</dbReference>
<proteinExistence type="predicted"/>
<dbReference type="EMBL" id="MN740066">
    <property type="protein sequence ID" value="QHT86305.1"/>
    <property type="molecule type" value="Genomic_DNA"/>
</dbReference>
<protein>
    <recommendedName>
        <fullName evidence="1">Helicase/UvrB N-terminal domain-containing protein</fullName>
    </recommendedName>
</protein>
<organism evidence="2">
    <name type="scientific">viral metagenome</name>
    <dbReference type="NCBI Taxonomy" id="1070528"/>
    <lineage>
        <taxon>unclassified sequences</taxon>
        <taxon>metagenomes</taxon>
        <taxon>organismal metagenomes</taxon>
    </lineage>
</organism>
<dbReference type="InterPro" id="IPR006935">
    <property type="entry name" value="Helicase/UvrB_N"/>
</dbReference>
<sequence>MKYIYIRQHLAYGLYNAVKLGLTTSIANRDATYATGEIIRGEFYPVFKIIKSYLSLKDIESKLKRKYDYLNIKEFNGGTEFFNIQIIDLIEEFFKEEGIGYKSLTKEEISKLLHVYKSEIIQPEIIQPEIIQPEIIQPEQPQPEQPEIIQPEIIQPEQLQSVIPHPQHEWIARDYQIEAIEYGFNQLMTNSKFYLELPTGGGKSYITYNIMAACIEDLDLIIIQSPRKIVNSQNISDKYIQLINIQKENILNYSLDNNIDSFLKSNTKLKIIIVCTQSIKLIYKYIKDLKILIWFDEAHYGIENWVKEVLQIDSDGKQQISSEGKQQISSEGKQQISIEEVGQINAKQINAKQINNFYLTNTENIKYRIFSSASPDRSFIIENSSIFGQLYSPTTVKQLIADKWLCPILPHIYKNNIENVNICTFTLNTFSSKGSKFGFSFHNLQEHAFELFYQHYIEYKENRTTIKPFLLVGDDFYSKLLKDLTEEEKDKRSEQIHRIKLIELDYDYLDIATFEEQFEEEYISFNFLEKNKLKRAKKRNIRPIAESNRIGNHLAYVVAKYSIGYDFKLLNFIAFNCPKLSFKDIIQCIGRGIRPDCLGIYGSNFYKELILLIPIFYNKSTTSTLEKSDYENIIEVIAYLLSDNVGLTPSEIRQIGSGMGRLKQIDTGAAYTGEEDNESILLDIMQYIGRSNKSMTYDQAKSILADKNIKSKQEYKDFYISYNLQFYKSSELLPTEPNTIFADFNWIDYLSIERGFNEGQYYTLEDCQKQIKKIMKVRPELKNNLLQLNKLTKQLCEINMQFPPYEFWEDYYKISINSIIDIEFLFSD</sequence>
<dbReference type="Pfam" id="PF04851">
    <property type="entry name" value="ResIII"/>
    <property type="match status" value="1"/>
</dbReference>
<evidence type="ECO:0000259" key="1">
    <source>
        <dbReference type="Pfam" id="PF04851"/>
    </source>
</evidence>
<dbReference type="InterPro" id="IPR027417">
    <property type="entry name" value="P-loop_NTPase"/>
</dbReference>
<dbReference type="Gene3D" id="3.40.50.300">
    <property type="entry name" value="P-loop containing nucleotide triphosphate hydrolases"/>
    <property type="match status" value="1"/>
</dbReference>
<accession>A0A6C0I1L1</accession>
<feature type="domain" description="Helicase/UvrB N-terminal" evidence="1">
    <location>
        <begin position="172"/>
        <end position="311"/>
    </location>
</feature>
<dbReference type="SUPFAM" id="SSF52540">
    <property type="entry name" value="P-loop containing nucleoside triphosphate hydrolases"/>
    <property type="match status" value="1"/>
</dbReference>
<dbReference type="GO" id="GO:0016787">
    <property type="term" value="F:hydrolase activity"/>
    <property type="evidence" value="ECO:0007669"/>
    <property type="project" value="InterPro"/>
</dbReference>
<dbReference type="GO" id="GO:0003677">
    <property type="term" value="F:DNA binding"/>
    <property type="evidence" value="ECO:0007669"/>
    <property type="project" value="InterPro"/>
</dbReference>